<dbReference type="InterPro" id="IPR036047">
    <property type="entry name" value="F-box-like_dom_sf"/>
</dbReference>
<sequence>MSTINPQHIQSAGTSAPVSQNEVALGNEETSAGSNCSDAQVAPPPRKRARTKDNRSKKKEENTVSGISKLPVELFTEIMRELRPVDILNLSRTCKSFRAILMRRSSKPIWNRAAENLPYRFLPCPPWLSMPQYVSVVYTNACSACGGKSQRKESKSDPEFHPKLLIRLCITCQPIVLIPAGAIPKHLKKLVVVTSVDIFPGPGIDMNNGAHALRAEVQKISRRYNAKRKRLNEEAFNAWKRTRSRIIKKYSKRPHWDLIENIEEDRGRQKDDLKQQFHHGVEQRLKELGWEYDAFYVKGKEWQSLTYQPRNLTDRIWNNLYSKLQPILQEARSRRLIEFPLWQQGFLLRFWEKKLDDLGTRVIVHHRHVDTTPKPMGVRLAPPVFEATDWPYIKQILESCSSQADVEDRIPASWGGIRPLVETWQRDIESQLASRLRDDESFTKVSDPNACSLVISGRPNISGDLGVLLCADSVFRFADNTVRYFPDGFLEIWSLEEPWMPRATSPLTVEGAQSFTLARGLAKMLLQYLGCPNATHLSLNTCGNRFVCGACVSYDRRSASIYDWNGLLNHYINTSLNNLESDNTSLDPGDLALAKWMRTVHQLDNMAAESYPLVHILSVEDALEYTPNPSMLLTEKPWLGYVKKHTCVHCIQGPVSDLLVLLTHIQDTHHIEEPEAHRDFENYEVFIRQSLEATYEHKVETN</sequence>
<reference evidence="3" key="1">
    <citation type="submission" date="2021-01" db="EMBL/GenBank/DDBJ databases">
        <authorList>
            <person name="Kaushik A."/>
        </authorList>
    </citation>
    <scope>NUCLEOTIDE SEQUENCE</scope>
    <source>
        <strain evidence="3">AG6-10EEA</strain>
    </source>
</reference>
<evidence type="ECO:0000259" key="2">
    <source>
        <dbReference type="PROSITE" id="PS50181"/>
    </source>
</evidence>
<protein>
    <recommendedName>
        <fullName evidence="2">F-box domain-containing protein</fullName>
    </recommendedName>
</protein>
<dbReference type="PROSITE" id="PS50181">
    <property type="entry name" value="FBOX"/>
    <property type="match status" value="1"/>
</dbReference>
<evidence type="ECO:0000313" key="4">
    <source>
        <dbReference type="Proteomes" id="UP000663853"/>
    </source>
</evidence>
<feature type="compositionally biased region" description="Basic and acidic residues" evidence="1">
    <location>
        <begin position="51"/>
        <end position="62"/>
    </location>
</feature>
<dbReference type="Proteomes" id="UP000663853">
    <property type="component" value="Unassembled WGS sequence"/>
</dbReference>
<dbReference type="SMART" id="SM00256">
    <property type="entry name" value="FBOX"/>
    <property type="match status" value="1"/>
</dbReference>
<comment type="caution">
    <text evidence="3">The sequence shown here is derived from an EMBL/GenBank/DDBJ whole genome shotgun (WGS) entry which is preliminary data.</text>
</comment>
<dbReference type="EMBL" id="CAJMXA010003609">
    <property type="protein sequence ID" value="CAE6506831.1"/>
    <property type="molecule type" value="Genomic_DNA"/>
</dbReference>
<name>A0A8H3CZD5_9AGAM</name>
<organism evidence="3 4">
    <name type="scientific">Rhizoctonia solani</name>
    <dbReference type="NCBI Taxonomy" id="456999"/>
    <lineage>
        <taxon>Eukaryota</taxon>
        <taxon>Fungi</taxon>
        <taxon>Dikarya</taxon>
        <taxon>Basidiomycota</taxon>
        <taxon>Agaricomycotina</taxon>
        <taxon>Agaricomycetes</taxon>
        <taxon>Cantharellales</taxon>
        <taxon>Ceratobasidiaceae</taxon>
        <taxon>Rhizoctonia</taxon>
    </lineage>
</organism>
<evidence type="ECO:0000256" key="1">
    <source>
        <dbReference type="SAM" id="MobiDB-lite"/>
    </source>
</evidence>
<dbReference type="InterPro" id="IPR001810">
    <property type="entry name" value="F-box_dom"/>
</dbReference>
<dbReference type="CDD" id="cd09917">
    <property type="entry name" value="F-box_SF"/>
    <property type="match status" value="1"/>
</dbReference>
<feature type="region of interest" description="Disordered" evidence="1">
    <location>
        <begin position="1"/>
        <end position="64"/>
    </location>
</feature>
<gene>
    <name evidence="3" type="ORF">RDB_LOCUS121075</name>
</gene>
<dbReference type="Pfam" id="PF00646">
    <property type="entry name" value="F-box"/>
    <property type="match status" value="1"/>
</dbReference>
<dbReference type="SUPFAM" id="SSF81383">
    <property type="entry name" value="F-box domain"/>
    <property type="match status" value="1"/>
</dbReference>
<proteinExistence type="predicted"/>
<dbReference type="AlphaFoldDB" id="A0A8H3CZD5"/>
<dbReference type="Gene3D" id="1.20.1280.50">
    <property type="match status" value="1"/>
</dbReference>
<feature type="domain" description="F-box" evidence="2">
    <location>
        <begin position="64"/>
        <end position="113"/>
    </location>
</feature>
<accession>A0A8H3CZD5</accession>
<feature type="compositionally biased region" description="Polar residues" evidence="1">
    <location>
        <begin position="1"/>
        <end position="38"/>
    </location>
</feature>
<evidence type="ECO:0000313" key="3">
    <source>
        <dbReference type="EMBL" id="CAE6506831.1"/>
    </source>
</evidence>